<dbReference type="Pfam" id="PF00586">
    <property type="entry name" value="AIRS"/>
    <property type="match status" value="1"/>
</dbReference>
<dbReference type="Gene3D" id="3.90.650.10">
    <property type="entry name" value="PurM-like C-terminal domain"/>
    <property type="match status" value="1"/>
</dbReference>
<dbReference type="AlphaFoldDB" id="A0A069PPW1"/>
<dbReference type="GO" id="GO:0009228">
    <property type="term" value="P:thiamine biosynthetic process"/>
    <property type="evidence" value="ECO:0007669"/>
    <property type="project" value="UniProtKB-KW"/>
</dbReference>
<evidence type="ECO:0008006" key="7">
    <source>
        <dbReference type="Google" id="ProtNLM"/>
    </source>
</evidence>
<dbReference type="Proteomes" id="UP000027466">
    <property type="component" value="Unassembled WGS sequence"/>
</dbReference>
<sequence length="351" mass="37098">MSLGAMIARLCASRGFLHKNDIADVVATLAERLPRGERDLAQAVAVGDDCAAIRDGDGYLLFAIEGMVSDFVEAMPWFAGYSSVMVNISDVYAMGGRPLAVVDALWSDGIGAADQVLAGMAAASVAYGVPVVGGHSNVRSTQSQLAVAILGRAQALLSSFDARPGDRLLMAVDLRGRFEDPYPFWNASVGAPEGRLRADLDVLPSLAEDALCAAAKDISMAGTLGTALMLLECSGVGARIDLGAMPRPAGVDFERWLTAFPSFGFLLSVREEHMQEVIARFAARSLACAAIGTVTASREVIVQQGEESAPLWNFDEAPFMRAREKNAADPDAVDAQATGAPRDHHSIRTEA</sequence>
<evidence type="ECO:0000313" key="6">
    <source>
        <dbReference type="Proteomes" id="UP000027466"/>
    </source>
</evidence>
<reference evidence="5 6" key="1">
    <citation type="submission" date="2014-03" db="EMBL/GenBank/DDBJ databases">
        <title>Draft Genome Sequences of Four Burkholderia Strains.</title>
        <authorList>
            <person name="Liu X.Y."/>
            <person name="Li C.X."/>
            <person name="Xu J.H."/>
        </authorList>
    </citation>
    <scope>NUCLEOTIDE SEQUENCE [LARGE SCALE GENOMIC DNA]</scope>
    <source>
        <strain evidence="5 6">DSM 50014</strain>
    </source>
</reference>
<dbReference type="PIRSF" id="PIRSF036540">
    <property type="entry name" value="UCP036540_AIR"/>
    <property type="match status" value="1"/>
</dbReference>
<dbReference type="CDD" id="cd02192">
    <property type="entry name" value="PurM-like3"/>
    <property type="match status" value="1"/>
</dbReference>
<dbReference type="InterPro" id="IPR006283">
    <property type="entry name" value="ThiL-like"/>
</dbReference>
<feature type="domain" description="PurM-like C-terminal" evidence="4">
    <location>
        <begin position="198"/>
        <end position="302"/>
    </location>
</feature>
<dbReference type="InterPro" id="IPR011413">
    <property type="entry name" value="UCP036540_AIR"/>
</dbReference>
<evidence type="ECO:0000313" key="5">
    <source>
        <dbReference type="EMBL" id="KDR39336.1"/>
    </source>
</evidence>
<keyword evidence="1" id="KW-0784">Thiamine biosynthesis</keyword>
<evidence type="ECO:0000259" key="3">
    <source>
        <dbReference type="Pfam" id="PF00586"/>
    </source>
</evidence>
<dbReference type="Pfam" id="PF02769">
    <property type="entry name" value="AIRS_C"/>
    <property type="match status" value="1"/>
</dbReference>
<dbReference type="PANTHER" id="PTHR30270">
    <property type="entry name" value="THIAMINE-MONOPHOSPHATE KINASE"/>
    <property type="match status" value="1"/>
</dbReference>
<feature type="region of interest" description="Disordered" evidence="2">
    <location>
        <begin position="325"/>
        <end position="351"/>
    </location>
</feature>
<proteinExistence type="predicted"/>
<dbReference type="EMBL" id="JFHC01000061">
    <property type="protein sequence ID" value="KDR39336.1"/>
    <property type="molecule type" value="Genomic_DNA"/>
</dbReference>
<comment type="caution">
    <text evidence="5">The sequence shown here is derived from an EMBL/GenBank/DDBJ whole genome shotgun (WGS) entry which is preliminary data.</text>
</comment>
<dbReference type="InterPro" id="IPR024030">
    <property type="entry name" value="AIR_synthase-rel_sll0787"/>
</dbReference>
<dbReference type="InterPro" id="IPR036921">
    <property type="entry name" value="PurM-like_N_sf"/>
</dbReference>
<gene>
    <name evidence="5" type="ORF">BG61_33405</name>
</gene>
<dbReference type="GO" id="GO:0009030">
    <property type="term" value="F:thiamine-phosphate kinase activity"/>
    <property type="evidence" value="ECO:0007669"/>
    <property type="project" value="InterPro"/>
</dbReference>
<evidence type="ECO:0000259" key="4">
    <source>
        <dbReference type="Pfam" id="PF02769"/>
    </source>
</evidence>
<name>A0A069PPW1_9BURK</name>
<organism evidence="5 6">
    <name type="scientific">Caballeronia glathei</name>
    <dbReference type="NCBI Taxonomy" id="60547"/>
    <lineage>
        <taxon>Bacteria</taxon>
        <taxon>Pseudomonadati</taxon>
        <taxon>Pseudomonadota</taxon>
        <taxon>Betaproteobacteria</taxon>
        <taxon>Burkholderiales</taxon>
        <taxon>Burkholderiaceae</taxon>
        <taxon>Caballeronia</taxon>
    </lineage>
</organism>
<dbReference type="NCBIfam" id="TIGR04049">
    <property type="entry name" value="AIR_rel_sll0787"/>
    <property type="match status" value="1"/>
</dbReference>
<accession>A0A069PPW1</accession>
<evidence type="ECO:0000256" key="1">
    <source>
        <dbReference type="ARBA" id="ARBA00022977"/>
    </source>
</evidence>
<dbReference type="SUPFAM" id="SSF55326">
    <property type="entry name" value="PurM N-terminal domain-like"/>
    <property type="match status" value="1"/>
</dbReference>
<dbReference type="InterPro" id="IPR016188">
    <property type="entry name" value="PurM-like_N"/>
</dbReference>
<dbReference type="RefSeq" id="WP_081868211.1">
    <property type="nucleotide sequence ID" value="NZ_CADFFX010000014.1"/>
</dbReference>
<dbReference type="PANTHER" id="PTHR30270:SF0">
    <property type="entry name" value="THIAMINE-MONOPHOSPHATE KINASE"/>
    <property type="match status" value="1"/>
</dbReference>
<dbReference type="Gene3D" id="3.30.1330.10">
    <property type="entry name" value="PurM-like, N-terminal domain"/>
    <property type="match status" value="1"/>
</dbReference>
<dbReference type="STRING" id="60547.GCA_000751215_01780"/>
<feature type="compositionally biased region" description="Basic and acidic residues" evidence="2">
    <location>
        <begin position="341"/>
        <end position="351"/>
    </location>
</feature>
<dbReference type="InterPro" id="IPR010918">
    <property type="entry name" value="PurM-like_C_dom"/>
</dbReference>
<keyword evidence="6" id="KW-1185">Reference proteome</keyword>
<protein>
    <recommendedName>
        <fullName evidence="7">AIR synthase</fullName>
    </recommendedName>
</protein>
<evidence type="ECO:0000256" key="2">
    <source>
        <dbReference type="SAM" id="MobiDB-lite"/>
    </source>
</evidence>
<dbReference type="InterPro" id="IPR036676">
    <property type="entry name" value="PurM-like_C_sf"/>
</dbReference>
<feature type="domain" description="PurM-like N-terminal" evidence="3">
    <location>
        <begin position="47"/>
        <end position="152"/>
    </location>
</feature>
<dbReference type="SUPFAM" id="SSF56042">
    <property type="entry name" value="PurM C-terminal domain-like"/>
    <property type="match status" value="1"/>
</dbReference>